<dbReference type="EMBL" id="JBHSOZ010000003">
    <property type="protein sequence ID" value="MFC5712958.1"/>
    <property type="molecule type" value="Genomic_DNA"/>
</dbReference>
<name>A0ABW0YP86_9BACI</name>
<comment type="caution">
    <text evidence="2">The sequence shown here is derived from an EMBL/GenBank/DDBJ whole genome shotgun (WGS) entry which is preliminary data.</text>
</comment>
<feature type="transmembrane region" description="Helical" evidence="1">
    <location>
        <begin position="196"/>
        <end position="214"/>
    </location>
</feature>
<keyword evidence="1" id="KW-0472">Membrane</keyword>
<feature type="transmembrane region" description="Helical" evidence="1">
    <location>
        <begin position="21"/>
        <end position="42"/>
    </location>
</feature>
<evidence type="ECO:0000313" key="3">
    <source>
        <dbReference type="Proteomes" id="UP001596142"/>
    </source>
</evidence>
<dbReference type="Proteomes" id="UP001596142">
    <property type="component" value="Unassembled WGS sequence"/>
</dbReference>
<keyword evidence="3" id="KW-1185">Reference proteome</keyword>
<accession>A0ABW0YP86</accession>
<gene>
    <name evidence="2" type="ORF">ACFPU1_09200</name>
</gene>
<keyword evidence="1" id="KW-1133">Transmembrane helix</keyword>
<feature type="transmembrane region" description="Helical" evidence="1">
    <location>
        <begin position="392"/>
        <end position="416"/>
    </location>
</feature>
<sequence length="534" mass="58155">MSEKLFKNTGKSASFYLKKDRFRITVWLIALAGLTFVTALAFTDLYQNEQERQAIADTMHNPAMTAMVGQGYGLDNYTTGAMMAHQMLLFTAVTVAIMSILLLVRSTRADEEAGRVELIRSLPSGRLAPTTAAVMVLFMVNLLVALVIGLGLYSLRIESMDLEGSLLYGAALGATGIFFTSLTAVFSQLLNNSRGVIGFSFAVLGLSYLIRAIGDVGNQTLSWASPLGWILGTEVYVTNYWWPVIITLVISIILFVIALYLQAIRDIGAGFFPERPGKSRGSGSLLSPLGLAFRLQRVSLITWGVGMFVLGVSYGSVLGDLEAFIEGIEMMEEMLPSIEGFTLTEQFITMLMAIMAMISTIPALMAVLKIVSEEKKNRIDHILSRSVSRNTLLGSYLLISVIVSFVMMSLAVTGLWTAGNFSMEEGLAFSTLYSAGMVYLPAIWLMVSIAVLLIGRAPNAVSAVWGYLLYSFIVVYLGGLLQFEEWLAALSPYGHVPQLPVEDVNVTALGSLIFLTLLCLGAGFISYNKRDIHG</sequence>
<evidence type="ECO:0000256" key="1">
    <source>
        <dbReference type="SAM" id="Phobius"/>
    </source>
</evidence>
<feature type="transmembrane region" description="Helical" evidence="1">
    <location>
        <begin position="467"/>
        <end position="488"/>
    </location>
</feature>
<feature type="transmembrane region" description="Helical" evidence="1">
    <location>
        <begin position="298"/>
        <end position="317"/>
    </location>
</feature>
<feature type="transmembrane region" description="Helical" evidence="1">
    <location>
        <begin position="240"/>
        <end position="261"/>
    </location>
</feature>
<organism evidence="2 3">
    <name type="scientific">Thalassorhabdus alkalitolerans</name>
    <dbReference type="NCBI Taxonomy" id="2282697"/>
    <lineage>
        <taxon>Bacteria</taxon>
        <taxon>Bacillati</taxon>
        <taxon>Bacillota</taxon>
        <taxon>Bacilli</taxon>
        <taxon>Bacillales</taxon>
        <taxon>Bacillaceae</taxon>
        <taxon>Thalassorhabdus</taxon>
    </lineage>
</organism>
<reference evidence="3" key="1">
    <citation type="journal article" date="2019" name="Int. J. Syst. Evol. Microbiol.">
        <title>The Global Catalogue of Microorganisms (GCM) 10K type strain sequencing project: providing services to taxonomists for standard genome sequencing and annotation.</title>
        <authorList>
            <consortium name="The Broad Institute Genomics Platform"/>
            <consortium name="The Broad Institute Genome Sequencing Center for Infectious Disease"/>
            <person name="Wu L."/>
            <person name="Ma J."/>
        </authorList>
    </citation>
    <scope>NUCLEOTIDE SEQUENCE [LARGE SCALE GENOMIC DNA]</scope>
    <source>
        <strain evidence="3">CECT 7184</strain>
    </source>
</reference>
<evidence type="ECO:0000313" key="2">
    <source>
        <dbReference type="EMBL" id="MFC5712958.1"/>
    </source>
</evidence>
<protein>
    <submittedName>
        <fullName evidence="2">ABC transporter permease</fullName>
    </submittedName>
</protein>
<feature type="transmembrane region" description="Helical" evidence="1">
    <location>
        <begin position="165"/>
        <end position="189"/>
    </location>
</feature>
<feature type="transmembrane region" description="Helical" evidence="1">
    <location>
        <begin position="87"/>
        <end position="106"/>
    </location>
</feature>
<feature type="transmembrane region" description="Helical" evidence="1">
    <location>
        <begin position="127"/>
        <end position="153"/>
    </location>
</feature>
<keyword evidence="1" id="KW-0812">Transmembrane</keyword>
<proteinExistence type="predicted"/>
<feature type="transmembrane region" description="Helical" evidence="1">
    <location>
        <begin position="436"/>
        <end position="455"/>
    </location>
</feature>
<dbReference type="RefSeq" id="WP_385940310.1">
    <property type="nucleotide sequence ID" value="NZ_JBHSOZ010000003.1"/>
</dbReference>
<feature type="transmembrane region" description="Helical" evidence="1">
    <location>
        <begin position="347"/>
        <end position="371"/>
    </location>
</feature>
<feature type="transmembrane region" description="Helical" evidence="1">
    <location>
        <begin position="508"/>
        <end position="527"/>
    </location>
</feature>